<feature type="domain" description="ATP-grasp" evidence="19">
    <location>
        <begin position="120"/>
        <end position="318"/>
    </location>
</feature>
<dbReference type="Pfam" id="PF00364">
    <property type="entry name" value="Biotin_lipoyl"/>
    <property type="match status" value="1"/>
</dbReference>
<dbReference type="InterPro" id="IPR000089">
    <property type="entry name" value="Biotin_lipoyl"/>
</dbReference>
<dbReference type="EC" id="6.4.1.3" evidence="4"/>
<dbReference type="PROSITE" id="PS00867">
    <property type="entry name" value="CPSASE_2"/>
    <property type="match status" value="1"/>
</dbReference>
<keyword evidence="12" id="KW-0443">Lipid metabolism</keyword>
<evidence type="ECO:0000256" key="14">
    <source>
        <dbReference type="ARBA" id="ARBA00023211"/>
    </source>
</evidence>
<dbReference type="PROSITE" id="PS00866">
    <property type="entry name" value="CPSASE_1"/>
    <property type="match status" value="1"/>
</dbReference>
<dbReference type="SUPFAM" id="SSF51246">
    <property type="entry name" value="Rudiment single hybrid motif"/>
    <property type="match status" value="1"/>
</dbReference>
<keyword evidence="13" id="KW-0496">Mitochondrion</keyword>
<evidence type="ECO:0000259" key="18">
    <source>
        <dbReference type="PROSITE" id="PS50968"/>
    </source>
</evidence>
<proteinExistence type="predicted"/>
<dbReference type="GO" id="GO:0046872">
    <property type="term" value="F:metal ion binding"/>
    <property type="evidence" value="ECO:0007669"/>
    <property type="project" value="UniProtKB-KW"/>
</dbReference>
<evidence type="ECO:0000256" key="4">
    <source>
        <dbReference type="ARBA" id="ARBA00013050"/>
    </source>
</evidence>
<evidence type="ECO:0000259" key="19">
    <source>
        <dbReference type="PROSITE" id="PS50975"/>
    </source>
</evidence>
<dbReference type="Gene3D" id="3.30.700.30">
    <property type="match status" value="1"/>
</dbReference>
<dbReference type="InterPro" id="IPR011053">
    <property type="entry name" value="Single_hybrid_motif"/>
</dbReference>
<dbReference type="Pfam" id="PF02785">
    <property type="entry name" value="Biotin_carb_C"/>
    <property type="match status" value="1"/>
</dbReference>
<dbReference type="GO" id="GO:0005524">
    <property type="term" value="F:ATP binding"/>
    <property type="evidence" value="ECO:0007669"/>
    <property type="project" value="UniProtKB-UniRule"/>
</dbReference>
<dbReference type="InterPro" id="IPR005479">
    <property type="entry name" value="CPAse_ATP-bd"/>
</dbReference>
<keyword evidence="6" id="KW-0479">Metal-binding</keyword>
<comment type="catalytic activity">
    <reaction evidence="16">
        <text>propanoyl-CoA + hydrogencarbonate + ATP = (S)-methylmalonyl-CoA + ADP + phosphate + H(+)</text>
        <dbReference type="Rhea" id="RHEA:23720"/>
        <dbReference type="ChEBI" id="CHEBI:15378"/>
        <dbReference type="ChEBI" id="CHEBI:17544"/>
        <dbReference type="ChEBI" id="CHEBI:30616"/>
        <dbReference type="ChEBI" id="CHEBI:43474"/>
        <dbReference type="ChEBI" id="CHEBI:57327"/>
        <dbReference type="ChEBI" id="CHEBI:57392"/>
        <dbReference type="ChEBI" id="CHEBI:456216"/>
        <dbReference type="EC" id="6.4.1.3"/>
    </reaction>
    <physiologicalReaction direction="left-to-right" evidence="16">
        <dbReference type="Rhea" id="RHEA:23721"/>
    </physiologicalReaction>
</comment>
<reference evidence="21" key="1">
    <citation type="submission" date="2021-09" db="EMBL/GenBank/DDBJ databases">
        <authorList>
            <consortium name="AG Swart"/>
            <person name="Singh M."/>
            <person name="Singh A."/>
            <person name="Seah K."/>
            <person name="Emmerich C."/>
        </authorList>
    </citation>
    <scope>NUCLEOTIDE SEQUENCE</scope>
    <source>
        <strain evidence="21">ATCC30299</strain>
    </source>
</reference>
<dbReference type="Gene3D" id="3.30.470.20">
    <property type="entry name" value="ATP-grasp fold, B domain"/>
    <property type="match status" value="1"/>
</dbReference>
<evidence type="ECO:0000256" key="17">
    <source>
        <dbReference type="PROSITE-ProRule" id="PRU00409"/>
    </source>
</evidence>
<evidence type="ECO:0000256" key="6">
    <source>
        <dbReference type="ARBA" id="ARBA00022723"/>
    </source>
</evidence>
<dbReference type="AlphaFoldDB" id="A0AAU9IPI6"/>
<evidence type="ECO:0000256" key="1">
    <source>
        <dbReference type="ARBA" id="ARBA00001953"/>
    </source>
</evidence>
<dbReference type="InterPro" id="IPR005481">
    <property type="entry name" value="BC-like_N"/>
</dbReference>
<comment type="caution">
    <text evidence="21">The sequence shown here is derived from an EMBL/GenBank/DDBJ whole genome shotgun (WGS) entry which is preliminary data.</text>
</comment>
<dbReference type="Proteomes" id="UP001162131">
    <property type="component" value="Unassembled WGS sequence"/>
</dbReference>
<dbReference type="InterPro" id="IPR005482">
    <property type="entry name" value="Biotin_COase_C"/>
</dbReference>
<evidence type="ECO:0000256" key="7">
    <source>
        <dbReference type="ARBA" id="ARBA00022741"/>
    </source>
</evidence>
<keyword evidence="11" id="KW-0442">Lipid degradation</keyword>
<keyword evidence="5" id="KW-0436">Ligase</keyword>
<evidence type="ECO:0000256" key="16">
    <source>
        <dbReference type="ARBA" id="ARBA00049495"/>
    </source>
</evidence>
<dbReference type="GO" id="GO:0005759">
    <property type="term" value="C:mitochondrial matrix"/>
    <property type="evidence" value="ECO:0007669"/>
    <property type="project" value="UniProtKB-SubCell"/>
</dbReference>
<dbReference type="PROSITE" id="PS50975">
    <property type="entry name" value="ATP_GRASP"/>
    <property type="match status" value="1"/>
</dbReference>
<dbReference type="PROSITE" id="PS50968">
    <property type="entry name" value="BIOTINYL_LIPOYL"/>
    <property type="match status" value="1"/>
</dbReference>
<dbReference type="SUPFAM" id="SSF52440">
    <property type="entry name" value="PreATP-grasp domain"/>
    <property type="match status" value="1"/>
</dbReference>
<evidence type="ECO:0000313" key="22">
    <source>
        <dbReference type="Proteomes" id="UP001162131"/>
    </source>
</evidence>
<keyword evidence="8 17" id="KW-0067">ATP-binding</keyword>
<dbReference type="SUPFAM" id="SSF51230">
    <property type="entry name" value="Single hybrid motif"/>
    <property type="match status" value="1"/>
</dbReference>
<dbReference type="CDD" id="cd06850">
    <property type="entry name" value="biotinyl_domain"/>
    <property type="match status" value="1"/>
</dbReference>
<dbReference type="InterPro" id="IPR050856">
    <property type="entry name" value="Biotin_carboxylase_complex"/>
</dbReference>
<dbReference type="NCBIfam" id="NF006367">
    <property type="entry name" value="PRK08591.1"/>
    <property type="match status" value="1"/>
</dbReference>
<comment type="subcellular location">
    <subcellularLocation>
        <location evidence="2">Mitochondrion matrix</location>
    </subcellularLocation>
</comment>
<evidence type="ECO:0000256" key="12">
    <source>
        <dbReference type="ARBA" id="ARBA00023098"/>
    </source>
</evidence>
<dbReference type="PANTHER" id="PTHR18866:SF33">
    <property type="entry name" value="METHYLCROTONOYL-COA CARBOXYLASE SUBUNIT ALPHA, MITOCHONDRIAL-RELATED"/>
    <property type="match status" value="1"/>
</dbReference>
<evidence type="ECO:0000256" key="13">
    <source>
        <dbReference type="ARBA" id="ARBA00023128"/>
    </source>
</evidence>
<dbReference type="InterPro" id="IPR011054">
    <property type="entry name" value="Rudment_hybrid_motif"/>
</dbReference>
<evidence type="ECO:0000256" key="3">
    <source>
        <dbReference type="ARBA" id="ARBA00005060"/>
    </source>
</evidence>
<dbReference type="Pfam" id="PF18140">
    <property type="entry name" value="PCC_BT"/>
    <property type="match status" value="1"/>
</dbReference>
<keyword evidence="10" id="KW-0809">Transit peptide</keyword>
<evidence type="ECO:0000259" key="20">
    <source>
        <dbReference type="PROSITE" id="PS50979"/>
    </source>
</evidence>
<dbReference type="Pfam" id="PF02786">
    <property type="entry name" value="CPSase_L_D2"/>
    <property type="match status" value="1"/>
</dbReference>
<dbReference type="PANTHER" id="PTHR18866">
    <property type="entry name" value="CARBOXYLASE:PYRUVATE/ACETYL-COA/PROPIONYL-COA CARBOXYLASE"/>
    <property type="match status" value="1"/>
</dbReference>
<dbReference type="SUPFAM" id="SSF56059">
    <property type="entry name" value="Glutathione synthetase ATP-binding domain-like"/>
    <property type="match status" value="1"/>
</dbReference>
<dbReference type="GO" id="GO:0016042">
    <property type="term" value="P:lipid catabolic process"/>
    <property type="evidence" value="ECO:0007669"/>
    <property type="project" value="UniProtKB-KW"/>
</dbReference>
<gene>
    <name evidence="21" type="ORF">BSTOLATCC_MIC12847</name>
</gene>
<dbReference type="FunFam" id="3.40.50.20:FF:000010">
    <property type="entry name" value="Propionyl-CoA carboxylase subunit alpha"/>
    <property type="match status" value="1"/>
</dbReference>
<dbReference type="GO" id="GO:0004658">
    <property type="term" value="F:propionyl-CoA carboxylase activity"/>
    <property type="evidence" value="ECO:0007669"/>
    <property type="project" value="UniProtKB-EC"/>
</dbReference>
<dbReference type="InterPro" id="IPR041265">
    <property type="entry name" value="PCC_BT"/>
</dbReference>
<name>A0AAU9IPI6_9CILI</name>
<evidence type="ECO:0000256" key="9">
    <source>
        <dbReference type="ARBA" id="ARBA00022842"/>
    </source>
</evidence>
<evidence type="ECO:0000256" key="11">
    <source>
        <dbReference type="ARBA" id="ARBA00022963"/>
    </source>
</evidence>
<dbReference type="InterPro" id="IPR001882">
    <property type="entry name" value="Biotin_BS"/>
</dbReference>
<feature type="domain" description="Biotin carboxylation" evidence="20">
    <location>
        <begin position="1"/>
        <end position="447"/>
    </location>
</feature>
<dbReference type="InterPro" id="IPR011761">
    <property type="entry name" value="ATP-grasp"/>
</dbReference>
<dbReference type="FunFam" id="3.30.470.20:FF:000028">
    <property type="entry name" value="Methylcrotonoyl-CoA carboxylase subunit alpha, mitochondrial"/>
    <property type="match status" value="1"/>
</dbReference>
<dbReference type="InterPro" id="IPR016185">
    <property type="entry name" value="PreATP-grasp_dom_sf"/>
</dbReference>
<evidence type="ECO:0000313" key="21">
    <source>
        <dbReference type="EMBL" id="CAG9315072.1"/>
    </source>
</evidence>
<dbReference type="FunFam" id="3.30.1490.20:FF:000003">
    <property type="entry name" value="acetyl-CoA carboxylase isoform X1"/>
    <property type="match status" value="1"/>
</dbReference>
<evidence type="ECO:0000256" key="8">
    <source>
        <dbReference type="ARBA" id="ARBA00022840"/>
    </source>
</evidence>
<accession>A0AAU9IPI6</accession>
<dbReference type="Gene3D" id="2.40.50.100">
    <property type="match status" value="1"/>
</dbReference>
<evidence type="ECO:0000256" key="5">
    <source>
        <dbReference type="ARBA" id="ARBA00022598"/>
    </source>
</evidence>
<dbReference type="EMBL" id="CAJZBQ010000013">
    <property type="protein sequence ID" value="CAG9315072.1"/>
    <property type="molecule type" value="Genomic_DNA"/>
</dbReference>
<keyword evidence="15" id="KW-0092">Biotin</keyword>
<comment type="cofactor">
    <cofactor evidence="1">
        <name>biotin</name>
        <dbReference type="ChEBI" id="CHEBI:57586"/>
    </cofactor>
</comment>
<keyword evidence="14" id="KW-0464">Manganese</keyword>
<dbReference type="PROSITE" id="PS50979">
    <property type="entry name" value="BC"/>
    <property type="match status" value="1"/>
</dbReference>
<dbReference type="FunFam" id="2.40.50.100:FF:000003">
    <property type="entry name" value="Acetyl-CoA carboxylase biotin carboxyl carrier protein"/>
    <property type="match status" value="1"/>
</dbReference>
<keyword evidence="9" id="KW-0460">Magnesium</keyword>
<keyword evidence="7 17" id="KW-0547">Nucleotide-binding</keyword>
<dbReference type="InterPro" id="IPR011764">
    <property type="entry name" value="Biotin_carboxylation_dom"/>
</dbReference>
<evidence type="ECO:0000256" key="2">
    <source>
        <dbReference type="ARBA" id="ARBA00004305"/>
    </source>
</evidence>
<protein>
    <recommendedName>
        <fullName evidence="4">propionyl-CoA carboxylase</fullName>
        <ecNumber evidence="4">6.4.1.3</ecNumber>
    </recommendedName>
</protein>
<sequence>MIRRILIANRGEIACRVMRTAKRMGIECVAVYSEPDRKCKHVQMADKAYLIGPAQSTKSYLDMNKILSVCIDAKVDAVHPGYGFLSENSKFMDLLDQNGIKFIGPKKRAINDLGDKINSKKLAGNAGVNLIPGYIGEVSENREEILKIAHQIGYPVMIKPSAGGGGKGMRIAYTDDEIIENFRLSKQEAASSFGDDRILLEKYIEEPRHIEINVLGDSHGNVIYLPERECSIQRRNQKVLEEAPSPFIDEETRKMMGKQAVQLAKAVDYESAGTVEFMVDKYRKFYFLEMNTRLQVEHPITEMITGIDLVEEMINVANGKKLSYTQDQVKIKGHAVESRVYAEDPFRGFLPSIGHLIKYREPSHPNIRIDTGVREGDEISMHYDPLISKTITWAENRQGAIDLMKTALDTYVIRGLGHNIPFCRDVLRQPAFVSGKYSTKFIPLTYPDGFHPSPLSQGAKTDLASIIAAMKEVTDSFALQKPEKFVPFVIKAFDEFYAIQQNEKGQKTILKIDTEGNGIGEETVLQEVKINWNNTDPLISGEVGGKTHHVQFFGHTATGYQLFSKGQSINVDILNAHQFEFQKWMPKASDAHSQKEALAPMPGSVISVAVQPGQKVEVGQELCVLEAMKMRNIIRSEKKGVVKVVSCSAGQSVQVDQVLFEYE</sequence>
<feature type="domain" description="Lipoyl-binding" evidence="18">
    <location>
        <begin position="587"/>
        <end position="663"/>
    </location>
</feature>
<dbReference type="PROSITE" id="PS00188">
    <property type="entry name" value="BIOTIN"/>
    <property type="match status" value="1"/>
</dbReference>
<dbReference type="SMART" id="SM00878">
    <property type="entry name" value="Biotin_carb_C"/>
    <property type="match status" value="1"/>
</dbReference>
<evidence type="ECO:0000256" key="10">
    <source>
        <dbReference type="ARBA" id="ARBA00022946"/>
    </source>
</evidence>
<comment type="pathway">
    <text evidence="3">Metabolic intermediate metabolism; propanoyl-CoA degradation; succinyl-CoA from propanoyl-CoA: step 1/3.</text>
</comment>
<dbReference type="Pfam" id="PF00289">
    <property type="entry name" value="Biotin_carb_N"/>
    <property type="match status" value="1"/>
</dbReference>
<keyword evidence="22" id="KW-1185">Reference proteome</keyword>
<organism evidence="21 22">
    <name type="scientific">Blepharisma stoltei</name>
    <dbReference type="NCBI Taxonomy" id="1481888"/>
    <lineage>
        <taxon>Eukaryota</taxon>
        <taxon>Sar</taxon>
        <taxon>Alveolata</taxon>
        <taxon>Ciliophora</taxon>
        <taxon>Postciliodesmatophora</taxon>
        <taxon>Heterotrichea</taxon>
        <taxon>Heterotrichida</taxon>
        <taxon>Blepharismidae</taxon>
        <taxon>Blepharisma</taxon>
    </lineage>
</organism>
<evidence type="ECO:0000256" key="15">
    <source>
        <dbReference type="ARBA" id="ARBA00023267"/>
    </source>
</evidence>